<dbReference type="InterPro" id="IPR050492">
    <property type="entry name" value="Bact_metal-bind_prot9"/>
</dbReference>
<protein>
    <recommendedName>
        <fullName evidence="5">Zinc ABC transporter substrate-binding protein</fullName>
    </recommendedName>
</protein>
<feature type="non-terminal residue" evidence="4">
    <location>
        <position position="151"/>
    </location>
</feature>
<gene>
    <name evidence="4" type="ORF">S01H1_61061</name>
</gene>
<dbReference type="EMBL" id="BARS01040016">
    <property type="protein sequence ID" value="GAG31102.1"/>
    <property type="molecule type" value="Genomic_DNA"/>
</dbReference>
<keyword evidence="2" id="KW-0813">Transport</keyword>
<dbReference type="PANTHER" id="PTHR42953:SF3">
    <property type="entry name" value="HIGH-AFFINITY ZINC UPTAKE SYSTEM PROTEIN ZNUA"/>
    <property type="match status" value="1"/>
</dbReference>
<proteinExistence type="inferred from homology"/>
<dbReference type="Gene3D" id="3.40.50.1980">
    <property type="entry name" value="Nitrogenase molybdenum iron protein domain"/>
    <property type="match status" value="1"/>
</dbReference>
<organism evidence="4">
    <name type="scientific">marine sediment metagenome</name>
    <dbReference type="NCBI Taxonomy" id="412755"/>
    <lineage>
        <taxon>unclassified sequences</taxon>
        <taxon>metagenomes</taxon>
        <taxon>ecological metagenomes</taxon>
    </lineage>
</organism>
<dbReference type="AlphaFoldDB" id="X0X6T9"/>
<evidence type="ECO:0000313" key="4">
    <source>
        <dbReference type="EMBL" id="GAG31102.1"/>
    </source>
</evidence>
<sequence length="151" mass="16700">MKKIAAFILVLFAALIILPQCSPKERAKDTLDVFVSILPLSYLVEQIGGEHVNVHVLVDPGKSPATFEPTPRQMAALARADLYFAVGQLPFEKQLLAKIRESSSSLEIVITAEGIKHRPMTSDREHPDHDGHAHGLVDPHVWLSPPLLKKM</sequence>
<evidence type="ECO:0000256" key="1">
    <source>
        <dbReference type="ARBA" id="ARBA00011028"/>
    </source>
</evidence>
<dbReference type="PANTHER" id="PTHR42953">
    <property type="entry name" value="HIGH-AFFINITY ZINC UPTAKE SYSTEM PROTEIN ZNUA-RELATED"/>
    <property type="match status" value="1"/>
</dbReference>
<keyword evidence="3" id="KW-0732">Signal</keyword>
<comment type="caution">
    <text evidence="4">The sequence shown here is derived from an EMBL/GenBank/DDBJ whole genome shotgun (WGS) entry which is preliminary data.</text>
</comment>
<reference evidence="4" key="1">
    <citation type="journal article" date="2014" name="Front. Microbiol.">
        <title>High frequency of phylogenetically diverse reductive dehalogenase-homologous genes in deep subseafloor sedimentary metagenomes.</title>
        <authorList>
            <person name="Kawai M."/>
            <person name="Futagami T."/>
            <person name="Toyoda A."/>
            <person name="Takaki Y."/>
            <person name="Nishi S."/>
            <person name="Hori S."/>
            <person name="Arai W."/>
            <person name="Tsubouchi T."/>
            <person name="Morono Y."/>
            <person name="Uchiyama I."/>
            <person name="Ito T."/>
            <person name="Fujiyama A."/>
            <person name="Inagaki F."/>
            <person name="Takami H."/>
        </authorList>
    </citation>
    <scope>NUCLEOTIDE SEQUENCE</scope>
    <source>
        <strain evidence="4">Expedition CK06-06</strain>
    </source>
</reference>
<evidence type="ECO:0008006" key="5">
    <source>
        <dbReference type="Google" id="ProtNLM"/>
    </source>
</evidence>
<dbReference type="GO" id="GO:0046872">
    <property type="term" value="F:metal ion binding"/>
    <property type="evidence" value="ECO:0007669"/>
    <property type="project" value="InterPro"/>
</dbReference>
<accession>X0X6T9</accession>
<evidence type="ECO:0000256" key="2">
    <source>
        <dbReference type="ARBA" id="ARBA00022448"/>
    </source>
</evidence>
<dbReference type="SUPFAM" id="SSF53807">
    <property type="entry name" value="Helical backbone' metal receptor"/>
    <property type="match status" value="1"/>
</dbReference>
<comment type="similarity">
    <text evidence="1">Belongs to the bacterial solute-binding protein 9 family.</text>
</comment>
<name>X0X6T9_9ZZZZ</name>
<dbReference type="InterPro" id="IPR006127">
    <property type="entry name" value="ZnuA-like"/>
</dbReference>
<evidence type="ECO:0000256" key="3">
    <source>
        <dbReference type="ARBA" id="ARBA00022729"/>
    </source>
</evidence>
<dbReference type="Pfam" id="PF01297">
    <property type="entry name" value="ZnuA"/>
    <property type="match status" value="1"/>
</dbReference>
<dbReference type="GO" id="GO:0030001">
    <property type="term" value="P:metal ion transport"/>
    <property type="evidence" value="ECO:0007669"/>
    <property type="project" value="InterPro"/>
</dbReference>